<dbReference type="EMBL" id="CP097160">
    <property type="protein sequence ID" value="UQN14838.1"/>
    <property type="molecule type" value="Genomic_DNA"/>
</dbReference>
<dbReference type="PANTHER" id="PTHR43776">
    <property type="entry name" value="TRANSPORT ATP-BINDING PROTEIN"/>
    <property type="match status" value="1"/>
</dbReference>
<feature type="domain" description="ABC transporter" evidence="5">
    <location>
        <begin position="4"/>
        <end position="240"/>
    </location>
</feature>
<dbReference type="InterPro" id="IPR027417">
    <property type="entry name" value="P-loop_NTPase"/>
</dbReference>
<dbReference type="InterPro" id="IPR003593">
    <property type="entry name" value="AAA+_ATPase"/>
</dbReference>
<dbReference type="Pfam" id="PF00005">
    <property type="entry name" value="ABC_tran"/>
    <property type="match status" value="1"/>
</dbReference>
<dbReference type="CDD" id="cd03257">
    <property type="entry name" value="ABC_NikE_OppD_transporters"/>
    <property type="match status" value="1"/>
</dbReference>
<keyword evidence="3" id="KW-0547">Nucleotide-binding</keyword>
<dbReference type="SUPFAM" id="SSF52540">
    <property type="entry name" value="P-loop containing nucleoside triphosphate hydrolases"/>
    <property type="match status" value="1"/>
</dbReference>
<dbReference type="InterPro" id="IPR003439">
    <property type="entry name" value="ABC_transporter-like_ATP-bd"/>
</dbReference>
<dbReference type="Gene3D" id="3.40.50.300">
    <property type="entry name" value="P-loop containing nucleotide triphosphate hydrolases"/>
    <property type="match status" value="1"/>
</dbReference>
<proteinExistence type="inferred from homology"/>
<evidence type="ECO:0000313" key="6">
    <source>
        <dbReference type="EMBL" id="UQN14838.1"/>
    </source>
</evidence>
<evidence type="ECO:0000256" key="3">
    <source>
        <dbReference type="ARBA" id="ARBA00022741"/>
    </source>
</evidence>
<keyword evidence="4 6" id="KW-0067">ATP-binding</keyword>
<protein>
    <submittedName>
        <fullName evidence="6">Dipeptide/oligopeptide/nickel ABC transporter ATP-binding protein</fullName>
    </submittedName>
</protein>
<keyword evidence="2" id="KW-0813">Transport</keyword>
<dbReference type="SMART" id="SM00382">
    <property type="entry name" value="AAA"/>
    <property type="match status" value="1"/>
</dbReference>
<evidence type="ECO:0000256" key="4">
    <source>
        <dbReference type="ARBA" id="ARBA00022840"/>
    </source>
</evidence>
<organism evidence="6">
    <name type="scientific">Gulosibacter sediminis</name>
    <dbReference type="NCBI Taxonomy" id="1729695"/>
    <lineage>
        <taxon>Bacteria</taxon>
        <taxon>Bacillati</taxon>
        <taxon>Actinomycetota</taxon>
        <taxon>Actinomycetes</taxon>
        <taxon>Micrococcales</taxon>
        <taxon>Microbacteriaceae</taxon>
        <taxon>Gulosibacter</taxon>
    </lineage>
</organism>
<reference evidence="6" key="1">
    <citation type="submission" date="2022-05" db="EMBL/GenBank/DDBJ databases">
        <title>Complete genome sequence of toluene-degrading Gulosibacter sediminis strain ACHW.36C.</title>
        <authorList>
            <person name="Wai A.C."/>
            <person name="Lai G.K."/>
            <person name="Griffin S.D."/>
            <person name="Leung F.C."/>
        </authorList>
    </citation>
    <scope>NUCLEOTIDE SEQUENCE [LARGE SCALE GENOMIC DNA]</scope>
    <source>
        <strain evidence="6">ACHW.36C</strain>
    </source>
</reference>
<evidence type="ECO:0000256" key="1">
    <source>
        <dbReference type="ARBA" id="ARBA00005417"/>
    </source>
</evidence>
<comment type="similarity">
    <text evidence="1">Belongs to the ABC transporter superfamily.</text>
</comment>
<gene>
    <name evidence="6" type="ORF">M3M28_12470</name>
</gene>
<dbReference type="InterPro" id="IPR017871">
    <property type="entry name" value="ABC_transporter-like_CS"/>
</dbReference>
<dbReference type="PANTHER" id="PTHR43776:SF7">
    <property type="entry name" value="D,D-DIPEPTIDE TRANSPORT ATP-BINDING PROTEIN DDPF-RELATED"/>
    <property type="match status" value="1"/>
</dbReference>
<evidence type="ECO:0000259" key="5">
    <source>
        <dbReference type="PROSITE" id="PS50893"/>
    </source>
</evidence>
<name>A0ABY4MWN6_9MICO</name>
<dbReference type="InterPro" id="IPR050319">
    <property type="entry name" value="ABC_transp_ATP-bind"/>
</dbReference>
<sequence length="243" mass="26738">MSLLEINDLSVVFGRGQRRNVALDLVTLSVEPGETLGLVGESGSGKSTLASVALGLRAPTSGEVTFDGGPLTRRRLAGRMQAVLQQPVWALNPRMSIFSSVAEPLRVRTRDRSEVRRRVEEMLDAVALEPELQQRRPHELSGGQRQRVAIARALVTHPEFIVFDEAVSALDVSVQAQILQLIRKLQLEHGFAALFITHDMSVVQYIADEVCVLRSGEVVELARADAFAAGPQHPYSRSLLEER</sequence>
<dbReference type="PROSITE" id="PS50893">
    <property type="entry name" value="ABC_TRANSPORTER_2"/>
    <property type="match status" value="1"/>
</dbReference>
<dbReference type="PROSITE" id="PS00211">
    <property type="entry name" value="ABC_TRANSPORTER_1"/>
    <property type="match status" value="1"/>
</dbReference>
<dbReference type="GO" id="GO:0005524">
    <property type="term" value="F:ATP binding"/>
    <property type="evidence" value="ECO:0007669"/>
    <property type="project" value="UniProtKB-KW"/>
</dbReference>
<evidence type="ECO:0000256" key="2">
    <source>
        <dbReference type="ARBA" id="ARBA00022448"/>
    </source>
</evidence>
<accession>A0ABY4MWN6</accession>